<keyword evidence="1" id="KW-0732">Signal</keyword>
<dbReference type="STRING" id="1176587.A8C56_20460"/>
<feature type="chain" id="PRO_5008390076" description="Galactose oxidase" evidence="1">
    <location>
        <begin position="27"/>
        <end position="379"/>
    </location>
</feature>
<organism evidence="2 3">
    <name type="scientific">Niabella ginsenosidivorans</name>
    <dbReference type="NCBI Taxonomy" id="1176587"/>
    <lineage>
        <taxon>Bacteria</taxon>
        <taxon>Pseudomonadati</taxon>
        <taxon>Bacteroidota</taxon>
        <taxon>Chitinophagia</taxon>
        <taxon>Chitinophagales</taxon>
        <taxon>Chitinophagaceae</taxon>
        <taxon>Niabella</taxon>
    </lineage>
</organism>
<evidence type="ECO:0000256" key="1">
    <source>
        <dbReference type="SAM" id="SignalP"/>
    </source>
</evidence>
<evidence type="ECO:0008006" key="4">
    <source>
        <dbReference type="Google" id="ProtNLM"/>
    </source>
</evidence>
<dbReference type="PANTHER" id="PTHR45632">
    <property type="entry name" value="LD33804P"/>
    <property type="match status" value="1"/>
</dbReference>
<dbReference type="SUPFAM" id="SSF117281">
    <property type="entry name" value="Kelch motif"/>
    <property type="match status" value="1"/>
</dbReference>
<dbReference type="OrthoDB" id="9803597at2"/>
<dbReference type="Pfam" id="PF24996">
    <property type="entry name" value="NANM"/>
    <property type="match status" value="1"/>
</dbReference>
<dbReference type="Proteomes" id="UP000077667">
    <property type="component" value="Chromosome"/>
</dbReference>
<dbReference type="EMBL" id="CP015772">
    <property type="protein sequence ID" value="ANH83040.1"/>
    <property type="molecule type" value="Genomic_DNA"/>
</dbReference>
<evidence type="ECO:0000313" key="2">
    <source>
        <dbReference type="EMBL" id="ANH83040.1"/>
    </source>
</evidence>
<name>A0A1A9I8K5_9BACT</name>
<dbReference type="InterPro" id="IPR056734">
    <property type="entry name" value="NANM"/>
</dbReference>
<accession>A0A1A9I8K5</accession>
<dbReference type="PROSITE" id="PS51257">
    <property type="entry name" value="PROKAR_LIPOPROTEIN"/>
    <property type="match status" value="1"/>
</dbReference>
<dbReference type="AlphaFoldDB" id="A0A1A9I8K5"/>
<protein>
    <recommendedName>
        <fullName evidence="4">Galactose oxidase</fullName>
    </recommendedName>
</protein>
<dbReference type="Gene3D" id="2.120.10.80">
    <property type="entry name" value="Kelch-type beta propeller"/>
    <property type="match status" value="1"/>
</dbReference>
<keyword evidence="3" id="KW-1185">Reference proteome</keyword>
<reference evidence="2 3" key="1">
    <citation type="submission" date="2016-05" db="EMBL/GenBank/DDBJ databases">
        <title>Niabella ginsenosidivorans BS26 whole genome sequencing.</title>
        <authorList>
            <person name="Im W.T."/>
            <person name="Siddiqi M.Z."/>
        </authorList>
    </citation>
    <scope>NUCLEOTIDE SEQUENCE [LARGE SCALE GENOMIC DNA]</scope>
    <source>
        <strain evidence="2 3">BS26</strain>
    </source>
</reference>
<dbReference type="InterPro" id="IPR015915">
    <property type="entry name" value="Kelch-typ_b-propeller"/>
</dbReference>
<sequence length="379" mass="41542">MIFKALKKRVICLLLFAGICSCSYNSMEMKWNIAGQLPAVKNEKKSLGYAGPVAGIIGDQLIVGGGANFPDGMPWKGGKKKYYDHLFAFEIRGDSLLADERSVVLPFNLAYAACTSFSQGIFIGGGENETGISRNAMLLKKHRDSLMFYKLPELPAAVTNAAATCVEDIIYIAGGEMKDRVSNACYSLDIRALNKGWQQLPHLPYAASHGVMVGSNRALYYIGGREKGADGISALYKDVYAFDLVKKEWKSLQSLPYPLAAGTGAMINENEIVLFGGDKGERFHETELKIQQINNEPDTQKQHILNVERMRLQETHPGFSNQVLVLNIAENKWSVKGIIPFKVPVTTTAVATPGAIYIPSGEIKAGVRTPEILRVAIKH</sequence>
<evidence type="ECO:0000313" key="3">
    <source>
        <dbReference type="Proteomes" id="UP000077667"/>
    </source>
</evidence>
<gene>
    <name evidence="2" type="ORF">A8C56_20460</name>
</gene>
<proteinExistence type="predicted"/>
<dbReference type="KEGG" id="nia:A8C56_20460"/>
<feature type="signal peptide" evidence="1">
    <location>
        <begin position="1"/>
        <end position="26"/>
    </location>
</feature>